<accession>A0A0C3AD37</accession>
<organism evidence="1 2">
    <name type="scientific">Piloderma croceum (strain F 1598)</name>
    <dbReference type="NCBI Taxonomy" id="765440"/>
    <lineage>
        <taxon>Eukaryota</taxon>
        <taxon>Fungi</taxon>
        <taxon>Dikarya</taxon>
        <taxon>Basidiomycota</taxon>
        <taxon>Agaricomycotina</taxon>
        <taxon>Agaricomycetes</taxon>
        <taxon>Agaricomycetidae</taxon>
        <taxon>Atheliales</taxon>
        <taxon>Atheliaceae</taxon>
        <taxon>Piloderma</taxon>
    </lineage>
</organism>
<name>A0A0C3AD37_PILCF</name>
<dbReference type="InParanoid" id="A0A0C3AD37"/>
<dbReference type="HOGENOM" id="CLU_2892140_0_0_1"/>
<evidence type="ECO:0000313" key="2">
    <source>
        <dbReference type="Proteomes" id="UP000054166"/>
    </source>
</evidence>
<keyword evidence="2" id="KW-1185">Reference proteome</keyword>
<dbReference type="OrthoDB" id="3022198at2759"/>
<dbReference type="Proteomes" id="UP000054166">
    <property type="component" value="Unassembled WGS sequence"/>
</dbReference>
<evidence type="ECO:0000313" key="1">
    <source>
        <dbReference type="EMBL" id="KIM71688.1"/>
    </source>
</evidence>
<sequence>YGQVTNPFAHTRGHPHILNNGDVEYIHALLQANPMLYLDELQEQFFAVQDKDISLTTLSHTIR</sequence>
<protein>
    <submittedName>
        <fullName evidence="1">Uncharacterized protein</fullName>
    </submittedName>
</protein>
<dbReference type="AlphaFoldDB" id="A0A0C3AD37"/>
<gene>
    <name evidence="1" type="ORF">PILCRDRAFT_82531</name>
</gene>
<dbReference type="EMBL" id="KN833235">
    <property type="protein sequence ID" value="KIM71688.1"/>
    <property type="molecule type" value="Genomic_DNA"/>
</dbReference>
<reference evidence="1 2" key="1">
    <citation type="submission" date="2014-04" db="EMBL/GenBank/DDBJ databases">
        <authorList>
            <consortium name="DOE Joint Genome Institute"/>
            <person name="Kuo A."/>
            <person name="Tarkka M."/>
            <person name="Buscot F."/>
            <person name="Kohler A."/>
            <person name="Nagy L.G."/>
            <person name="Floudas D."/>
            <person name="Copeland A."/>
            <person name="Barry K.W."/>
            <person name="Cichocki N."/>
            <person name="Veneault-Fourrey C."/>
            <person name="LaButti K."/>
            <person name="Lindquist E.A."/>
            <person name="Lipzen A."/>
            <person name="Lundell T."/>
            <person name="Morin E."/>
            <person name="Murat C."/>
            <person name="Sun H."/>
            <person name="Tunlid A."/>
            <person name="Henrissat B."/>
            <person name="Grigoriev I.V."/>
            <person name="Hibbett D.S."/>
            <person name="Martin F."/>
            <person name="Nordberg H.P."/>
            <person name="Cantor M.N."/>
            <person name="Hua S.X."/>
        </authorList>
    </citation>
    <scope>NUCLEOTIDE SEQUENCE [LARGE SCALE GENOMIC DNA]</scope>
    <source>
        <strain evidence="1 2">F 1598</strain>
    </source>
</reference>
<reference evidence="2" key="2">
    <citation type="submission" date="2015-01" db="EMBL/GenBank/DDBJ databases">
        <title>Evolutionary Origins and Diversification of the Mycorrhizal Mutualists.</title>
        <authorList>
            <consortium name="DOE Joint Genome Institute"/>
            <consortium name="Mycorrhizal Genomics Consortium"/>
            <person name="Kohler A."/>
            <person name="Kuo A."/>
            <person name="Nagy L.G."/>
            <person name="Floudas D."/>
            <person name="Copeland A."/>
            <person name="Barry K.W."/>
            <person name="Cichocki N."/>
            <person name="Veneault-Fourrey C."/>
            <person name="LaButti K."/>
            <person name="Lindquist E.A."/>
            <person name="Lipzen A."/>
            <person name="Lundell T."/>
            <person name="Morin E."/>
            <person name="Murat C."/>
            <person name="Riley R."/>
            <person name="Ohm R."/>
            <person name="Sun H."/>
            <person name="Tunlid A."/>
            <person name="Henrissat B."/>
            <person name="Grigoriev I.V."/>
            <person name="Hibbett D.S."/>
            <person name="Martin F."/>
        </authorList>
    </citation>
    <scope>NUCLEOTIDE SEQUENCE [LARGE SCALE GENOMIC DNA]</scope>
    <source>
        <strain evidence="2">F 1598</strain>
    </source>
</reference>
<proteinExistence type="predicted"/>
<feature type="non-terminal residue" evidence="1">
    <location>
        <position position="1"/>
    </location>
</feature>